<dbReference type="Pfam" id="PF07992">
    <property type="entry name" value="Pyr_redox_2"/>
    <property type="match status" value="1"/>
</dbReference>
<evidence type="ECO:0000313" key="7">
    <source>
        <dbReference type="Proteomes" id="UP001597068"/>
    </source>
</evidence>
<evidence type="ECO:0000256" key="2">
    <source>
        <dbReference type="ARBA" id="ARBA00022630"/>
    </source>
</evidence>
<feature type="domain" description="FAD/NAD(P)-binding" evidence="5">
    <location>
        <begin position="68"/>
        <end position="285"/>
    </location>
</feature>
<name>A0ABW3GB14_9NOCA</name>
<comment type="caution">
    <text evidence="6">The sequence shown here is derived from an EMBL/GenBank/DDBJ whole genome shotgun (WGS) entry which is preliminary data.</text>
</comment>
<comment type="similarity">
    <text evidence="1">Belongs to the FAD-dependent oxidoreductase family.</text>
</comment>
<dbReference type="EMBL" id="JBHTIL010000006">
    <property type="protein sequence ID" value="MFD0927484.1"/>
    <property type="molecule type" value="Genomic_DNA"/>
</dbReference>
<dbReference type="InterPro" id="IPR036188">
    <property type="entry name" value="FAD/NAD-bd_sf"/>
</dbReference>
<sequence>MSRPTVVVAGMGDVGVLTAMHLAPHVDVVGVGPSPGLVSGQELGLRLSDPLRWSRDYWVPYDRFRRLDGVEIVHGTVDSVDARDRTVAVTAADGGRTTRSWDALVIATGVTNGFWRSPDVADADEVDRRLRAHHETIGAARTIAVVGGGAAAVAAAAGIAARTPTATVGLWFPGERALVGHHVRTWSTVRTRLVDLGVSLHPGHRAVVPMGADRADIGPGVVEWSTGQDPVAADAVVWAIGRATPHTGWLPDEILDPAGFVRVDEHLRVPGMPHVFAVGDVAATDVLRGSARNRADRLVARNVRADLAGRRLRRYRPRSTRWGSVLGPQDDGLEIFTPTGHGIRIPRWAHDRVLRPWVVSRGIYGGIRD</sequence>
<dbReference type="Gene3D" id="3.50.50.100">
    <property type="match status" value="1"/>
</dbReference>
<dbReference type="RefSeq" id="WP_253648967.1">
    <property type="nucleotide sequence ID" value="NZ_BAAAMO010000001.1"/>
</dbReference>
<proteinExistence type="inferred from homology"/>
<dbReference type="PRINTS" id="PR00469">
    <property type="entry name" value="PNDRDTASEII"/>
</dbReference>
<keyword evidence="4" id="KW-0560">Oxidoreductase</keyword>
<dbReference type="PANTHER" id="PTHR43735:SF3">
    <property type="entry name" value="FERROPTOSIS SUPPRESSOR PROTEIN 1"/>
    <property type="match status" value="1"/>
</dbReference>
<organism evidence="6 7">
    <name type="scientific">Williamsia deligens</name>
    <dbReference type="NCBI Taxonomy" id="321325"/>
    <lineage>
        <taxon>Bacteria</taxon>
        <taxon>Bacillati</taxon>
        <taxon>Actinomycetota</taxon>
        <taxon>Actinomycetes</taxon>
        <taxon>Mycobacteriales</taxon>
        <taxon>Nocardiaceae</taxon>
        <taxon>Williamsia</taxon>
    </lineage>
</organism>
<dbReference type="PRINTS" id="PR00368">
    <property type="entry name" value="FADPNR"/>
</dbReference>
<evidence type="ECO:0000256" key="3">
    <source>
        <dbReference type="ARBA" id="ARBA00022827"/>
    </source>
</evidence>
<evidence type="ECO:0000256" key="1">
    <source>
        <dbReference type="ARBA" id="ARBA00006442"/>
    </source>
</evidence>
<keyword evidence="3" id="KW-0274">FAD</keyword>
<keyword evidence="7" id="KW-1185">Reference proteome</keyword>
<dbReference type="Proteomes" id="UP001597068">
    <property type="component" value="Unassembled WGS sequence"/>
</dbReference>
<protein>
    <submittedName>
        <fullName evidence="6">FAD-dependent oxidoreductase</fullName>
    </submittedName>
</protein>
<dbReference type="PANTHER" id="PTHR43735">
    <property type="entry name" value="APOPTOSIS-INDUCING FACTOR 1"/>
    <property type="match status" value="1"/>
</dbReference>
<gene>
    <name evidence="6" type="ORF">ACFQ04_17220</name>
</gene>
<keyword evidence="2" id="KW-0285">Flavoprotein</keyword>
<accession>A0ABW3GB14</accession>
<evidence type="ECO:0000313" key="6">
    <source>
        <dbReference type="EMBL" id="MFD0927484.1"/>
    </source>
</evidence>
<evidence type="ECO:0000256" key="4">
    <source>
        <dbReference type="ARBA" id="ARBA00023002"/>
    </source>
</evidence>
<evidence type="ECO:0000259" key="5">
    <source>
        <dbReference type="Pfam" id="PF07992"/>
    </source>
</evidence>
<reference evidence="7" key="1">
    <citation type="journal article" date="2019" name="Int. J. Syst. Evol. Microbiol.">
        <title>The Global Catalogue of Microorganisms (GCM) 10K type strain sequencing project: providing services to taxonomists for standard genome sequencing and annotation.</title>
        <authorList>
            <consortium name="The Broad Institute Genomics Platform"/>
            <consortium name="The Broad Institute Genome Sequencing Center for Infectious Disease"/>
            <person name="Wu L."/>
            <person name="Ma J."/>
        </authorList>
    </citation>
    <scope>NUCLEOTIDE SEQUENCE [LARGE SCALE GENOMIC DNA]</scope>
    <source>
        <strain evidence="7">CCUG 50873</strain>
    </source>
</reference>
<dbReference type="SUPFAM" id="SSF51905">
    <property type="entry name" value="FAD/NAD(P)-binding domain"/>
    <property type="match status" value="2"/>
</dbReference>
<dbReference type="InterPro" id="IPR023753">
    <property type="entry name" value="FAD/NAD-binding_dom"/>
</dbReference>